<evidence type="ECO:0000313" key="1">
    <source>
        <dbReference type="EMBL" id="MDN7934277.1"/>
    </source>
</evidence>
<organism evidence="1 2">
    <name type="scientific">Burkholderia metallica</name>
    <dbReference type="NCBI Taxonomy" id="488729"/>
    <lineage>
        <taxon>Bacteria</taxon>
        <taxon>Pseudomonadati</taxon>
        <taxon>Pseudomonadota</taxon>
        <taxon>Betaproteobacteria</taxon>
        <taxon>Burkholderiales</taxon>
        <taxon>Burkholderiaceae</taxon>
        <taxon>Burkholderia</taxon>
        <taxon>Burkholderia cepacia complex</taxon>
    </lineage>
</organism>
<protein>
    <submittedName>
        <fullName evidence="1">Uncharacterized protein</fullName>
    </submittedName>
</protein>
<evidence type="ECO:0000313" key="2">
    <source>
        <dbReference type="Proteomes" id="UP001171606"/>
    </source>
</evidence>
<proteinExistence type="predicted"/>
<reference evidence="1" key="1">
    <citation type="submission" date="2023-07" db="EMBL/GenBank/DDBJ databases">
        <title>A collection of bacterial strains from the Burkholderia cepacia Research Laboratory and Repository.</title>
        <authorList>
            <person name="Lipuma J."/>
            <person name="Spilker T."/>
            <person name="Caverly L."/>
        </authorList>
    </citation>
    <scope>NUCLEOTIDE SEQUENCE</scope>
    <source>
        <strain evidence="1">AU42020</strain>
    </source>
</reference>
<accession>A0ABT8PHB2</accession>
<dbReference type="RefSeq" id="WP_157126837.1">
    <property type="nucleotide sequence ID" value="NZ_CP013403.1"/>
</dbReference>
<keyword evidence="2" id="KW-1185">Reference proteome</keyword>
<gene>
    <name evidence="1" type="ORF">QZM52_23575</name>
</gene>
<dbReference type="EMBL" id="JAUJSQ010000010">
    <property type="protein sequence ID" value="MDN7934277.1"/>
    <property type="molecule type" value="Genomic_DNA"/>
</dbReference>
<dbReference type="GeneID" id="67908959"/>
<sequence length="54" mass="5904">MSRFANLPSSGASLYSNLDVAATRHPEKNAISYYGYGATYTELKRKVDAPGLYS</sequence>
<comment type="caution">
    <text evidence="1">The sequence shown here is derived from an EMBL/GenBank/DDBJ whole genome shotgun (WGS) entry which is preliminary data.</text>
</comment>
<dbReference type="Proteomes" id="UP001171606">
    <property type="component" value="Unassembled WGS sequence"/>
</dbReference>
<name>A0ABT8PHB2_9BURK</name>